<reference evidence="2 3" key="1">
    <citation type="submission" date="2017-11" db="EMBL/GenBank/DDBJ databases">
        <title>Effect of PGPRs.</title>
        <authorList>
            <person name="Oliva R."/>
            <person name="Nong J."/>
            <person name="Roman V."/>
        </authorList>
    </citation>
    <scope>NUCLEOTIDE SEQUENCE [LARGE SCALE GENOMIC DNA]</scope>
    <source>
        <strain evidence="2">Inb918</strain>
    </source>
</reference>
<feature type="chain" id="PRO_5019001564" description="Lipoprotein" evidence="1">
    <location>
        <begin position="29"/>
        <end position="137"/>
    </location>
</feature>
<keyword evidence="1" id="KW-0732">Signal</keyword>
<evidence type="ECO:0000313" key="2">
    <source>
        <dbReference type="EMBL" id="AZV30093.1"/>
    </source>
</evidence>
<dbReference type="Proteomes" id="UP000282760">
    <property type="component" value="Chromosome"/>
</dbReference>
<feature type="signal peptide" evidence="1">
    <location>
        <begin position="1"/>
        <end position="28"/>
    </location>
</feature>
<dbReference type="EMBL" id="CP024646">
    <property type="protein sequence ID" value="AZV30093.1"/>
    <property type="molecule type" value="Genomic_DNA"/>
</dbReference>
<protein>
    <recommendedName>
        <fullName evidence="4">Lipoprotein</fullName>
    </recommendedName>
</protein>
<evidence type="ECO:0000256" key="1">
    <source>
        <dbReference type="SAM" id="SignalP"/>
    </source>
</evidence>
<evidence type="ECO:0008006" key="4">
    <source>
        <dbReference type="Google" id="ProtNLM"/>
    </source>
</evidence>
<gene>
    <name evidence="2" type="ORF">CT157_28470</name>
</gene>
<organism evidence="2 3">
    <name type="scientific">Pseudomonas syringae</name>
    <dbReference type="NCBI Taxonomy" id="317"/>
    <lineage>
        <taxon>Bacteria</taxon>
        <taxon>Pseudomonadati</taxon>
        <taxon>Pseudomonadota</taxon>
        <taxon>Gammaproteobacteria</taxon>
        <taxon>Pseudomonadales</taxon>
        <taxon>Pseudomonadaceae</taxon>
        <taxon>Pseudomonas</taxon>
    </lineage>
</organism>
<name>A0A3T0K310_PSESX</name>
<sequence>MSMKPPRKSFMLRWVCLFACFVSLTACAAQQVYRNDVYLQNTCGVPLELTLANDSNYDDQPRSFMLSPNERSSIANYQSFGEDVLGQISDQYSLTLKSPTASKTIDAQALRKATAGVEKTEEKAVRSWTLNDGAFCP</sequence>
<dbReference type="AlphaFoldDB" id="A0A3T0K310"/>
<proteinExistence type="predicted"/>
<dbReference type="PROSITE" id="PS51257">
    <property type="entry name" value="PROKAR_LIPOPROTEIN"/>
    <property type="match status" value="1"/>
</dbReference>
<evidence type="ECO:0000313" key="3">
    <source>
        <dbReference type="Proteomes" id="UP000282760"/>
    </source>
</evidence>
<accession>A0A3T0K310</accession>